<evidence type="ECO:0000313" key="3">
    <source>
        <dbReference type="Proteomes" id="UP000887565"/>
    </source>
</evidence>
<evidence type="ECO:0000313" key="4">
    <source>
        <dbReference type="WBParaSite" id="nRc.2.0.1.t45779-RA"/>
    </source>
</evidence>
<feature type="compositionally biased region" description="Gly residues" evidence="2">
    <location>
        <begin position="273"/>
        <end position="287"/>
    </location>
</feature>
<feature type="coiled-coil region" evidence="1">
    <location>
        <begin position="456"/>
        <end position="490"/>
    </location>
</feature>
<evidence type="ECO:0000256" key="1">
    <source>
        <dbReference type="SAM" id="Coils"/>
    </source>
</evidence>
<feature type="region of interest" description="Disordered" evidence="2">
    <location>
        <begin position="273"/>
        <end position="292"/>
    </location>
</feature>
<reference evidence="4" key="1">
    <citation type="submission" date="2022-11" db="UniProtKB">
        <authorList>
            <consortium name="WormBaseParasite"/>
        </authorList>
    </citation>
    <scope>IDENTIFICATION</scope>
</reference>
<keyword evidence="1" id="KW-0175">Coiled coil</keyword>
<name>A0A915L3X4_ROMCU</name>
<dbReference type="Proteomes" id="UP000887565">
    <property type="component" value="Unplaced"/>
</dbReference>
<sequence>MLRYLKLYMSFFPVSLSNALSVQQRDVSLQLEPNAPWENFLSPAPTVITLLGQLMVLSTTIDFPLNEQTPIGGFKYVRNPGSFRASLVQISNDGWSAFHTAHKNMDKIQLYMQQIPSHVKTALKLIVGASPPVLRRMLPITLESIRDIGTSCVQLAIDTEHKYLDVMLLQGEILEATLVSKNIHDERLESVKQETKELNIRKESLSRVTQDLKNHQEKVEADVKKYQTAFDKAIKDIPTGWKAIAQDLCRAAVDIIRLAPNFMGGGFGIGGMGSGKDGQDGSGGGVVSGAPSEAQAMQTSNVLAISQQMFDQVGTMKKATSEILNQKATDKNPSGLFGAINEVSKSFQDTLSQYSNLPVASKLSKLVQKGQDFCSKMMNNVLKNASSGFSEEVKKDIMGSLDDMEEKLKPFSAAGAYASAGSTVQDLGQETQVSQSTFTGKYGNERFKAYMQAELLKDAQRRYDDVFAEIRKTNEQMENLMVRMSKLNFQERNYEEILKLIREGVRVIGLIREQWSKLVSFFTAVSTRAEVALQKSIVPFVKYLEAAQETILEQDSIADREFFKGMFLTQTTDIHKIAFFLYTLSSTYVDISSKYLLDRLAGLAVVLASNTDVERQQAMTKLGQDNSQAQNEIKRLGEERRLNYKTEVEQRIKAVEDFVAKLGGPSPDDRALVKKGIDAVKKASDPKTLFDIDIGI</sequence>
<dbReference type="PANTHER" id="PTHR33488:SF2">
    <property type="entry name" value="EARLY ENDOSOME ANTIGEN 1-LIKE"/>
    <property type="match status" value="1"/>
</dbReference>
<dbReference type="PANTHER" id="PTHR33488">
    <property type="entry name" value="ZGC:162509"/>
    <property type="match status" value="1"/>
</dbReference>
<evidence type="ECO:0000256" key="2">
    <source>
        <dbReference type="SAM" id="MobiDB-lite"/>
    </source>
</evidence>
<protein>
    <submittedName>
        <fullName evidence="4">Uncharacterized protein</fullName>
    </submittedName>
</protein>
<proteinExistence type="predicted"/>
<dbReference type="WBParaSite" id="nRc.2.0.1.t45779-RA">
    <property type="protein sequence ID" value="nRc.2.0.1.t45779-RA"/>
    <property type="gene ID" value="nRc.2.0.1.g45779"/>
</dbReference>
<dbReference type="AlphaFoldDB" id="A0A915L3X4"/>
<keyword evidence="3" id="KW-1185">Reference proteome</keyword>
<organism evidence="3 4">
    <name type="scientific">Romanomermis culicivorax</name>
    <name type="common">Nematode worm</name>
    <dbReference type="NCBI Taxonomy" id="13658"/>
    <lineage>
        <taxon>Eukaryota</taxon>
        <taxon>Metazoa</taxon>
        <taxon>Ecdysozoa</taxon>
        <taxon>Nematoda</taxon>
        <taxon>Enoplea</taxon>
        <taxon>Dorylaimia</taxon>
        <taxon>Mermithida</taxon>
        <taxon>Mermithoidea</taxon>
        <taxon>Mermithidae</taxon>
        <taxon>Romanomermis</taxon>
    </lineage>
</organism>
<dbReference type="OMA" id="IKASAMF"/>
<accession>A0A915L3X4</accession>